<proteinExistence type="predicted"/>
<dbReference type="Pfam" id="PF09346">
    <property type="entry name" value="SMI1_KNR4"/>
    <property type="match status" value="1"/>
</dbReference>
<dbReference type="Proteomes" id="UP000190539">
    <property type="component" value="Unassembled WGS sequence"/>
</dbReference>
<name>A0A1V4A5B9_9ACTN</name>
<comment type="caution">
    <text evidence="2">The sequence shown here is derived from an EMBL/GenBank/DDBJ whole genome shotgun (WGS) entry which is preliminary data.</text>
</comment>
<dbReference type="InterPro" id="IPR037883">
    <property type="entry name" value="Knr4/Smi1-like_sf"/>
</dbReference>
<protein>
    <submittedName>
        <fullName evidence="2">SMI1/KNR4 family protein</fullName>
    </submittedName>
</protein>
<sequence>MAPSPLTVPEWRQFLSDYSAKFLASDLFREADAEGRSFLSEAQREARWLGYEPAAEAAVLAAEERFGVRLPPTYRNFLLASNGCKDVGLIDLLGIEKIGWFSDMTDLLDYWLSPGDGYLAEDLDKFERSLLISIDDGGSGGYWVLHADSAREDGEWTAYEWWPGEGGDPERYENFATLVTSAADYVLS</sequence>
<accession>A0A1V4A5B9</accession>
<feature type="domain" description="Knr4/Smi1-like" evidence="1">
    <location>
        <begin position="53"/>
        <end position="181"/>
    </location>
</feature>
<dbReference type="RefSeq" id="WP_077970088.1">
    <property type="nucleotide sequence ID" value="NZ_CP045178.1"/>
</dbReference>
<dbReference type="STRING" id="83656.B1H18_21555"/>
<evidence type="ECO:0000313" key="3">
    <source>
        <dbReference type="Proteomes" id="UP000190539"/>
    </source>
</evidence>
<dbReference type="OrthoDB" id="458118at2"/>
<dbReference type="EMBL" id="MVFC01000020">
    <property type="protein sequence ID" value="OON75931.1"/>
    <property type="molecule type" value="Genomic_DNA"/>
</dbReference>
<dbReference type="SMART" id="SM00860">
    <property type="entry name" value="SMI1_KNR4"/>
    <property type="match status" value="1"/>
</dbReference>
<dbReference type="SUPFAM" id="SSF160631">
    <property type="entry name" value="SMI1/KNR4-like"/>
    <property type="match status" value="1"/>
</dbReference>
<evidence type="ECO:0000259" key="1">
    <source>
        <dbReference type="SMART" id="SM00860"/>
    </source>
</evidence>
<reference evidence="2 3" key="1">
    <citation type="submission" date="2017-02" db="EMBL/GenBank/DDBJ databases">
        <title>Draft Genome Sequence of Streptomyces tsukubaensis F601, a Producer of the immunosuppressant tacrolimus FK506.</title>
        <authorList>
            <person name="Zong G."/>
            <person name="Zhong C."/>
            <person name="Fu J."/>
            <person name="Qin R."/>
            <person name="Cao G."/>
        </authorList>
    </citation>
    <scope>NUCLEOTIDE SEQUENCE [LARGE SCALE GENOMIC DNA]</scope>
    <source>
        <strain evidence="2 3">F601</strain>
    </source>
</reference>
<dbReference type="AlphaFoldDB" id="A0A1V4A5B9"/>
<keyword evidence="3" id="KW-1185">Reference proteome</keyword>
<dbReference type="InterPro" id="IPR018958">
    <property type="entry name" value="Knr4/Smi1-like_dom"/>
</dbReference>
<evidence type="ECO:0000313" key="2">
    <source>
        <dbReference type="EMBL" id="OON75931.1"/>
    </source>
</evidence>
<organism evidence="2 3">
    <name type="scientific">Streptomyces tsukubensis</name>
    <dbReference type="NCBI Taxonomy" id="83656"/>
    <lineage>
        <taxon>Bacteria</taxon>
        <taxon>Bacillati</taxon>
        <taxon>Actinomycetota</taxon>
        <taxon>Actinomycetes</taxon>
        <taxon>Kitasatosporales</taxon>
        <taxon>Streptomycetaceae</taxon>
        <taxon>Streptomyces</taxon>
    </lineage>
</organism>
<gene>
    <name evidence="2" type="ORF">B1H18_21555</name>
</gene>
<dbReference type="Gene3D" id="3.40.1580.10">
    <property type="entry name" value="SMI1/KNR4-like"/>
    <property type="match status" value="1"/>
</dbReference>